<protein>
    <submittedName>
        <fullName evidence="1">Uncharacterized protein</fullName>
    </submittedName>
</protein>
<dbReference type="AlphaFoldDB" id="A0AAD0W4F4"/>
<proteinExistence type="predicted"/>
<evidence type="ECO:0000313" key="1">
    <source>
        <dbReference type="EMBL" id="AXR03199.1"/>
    </source>
</evidence>
<gene>
    <name evidence="1" type="ORF">D0511_14810</name>
</gene>
<accession>A0AAD0W4F4</accession>
<name>A0AAD0W4F4_PSEO7</name>
<dbReference type="KEGG" id="ppis:B1L02_02950"/>
<evidence type="ECO:0000313" key="2">
    <source>
        <dbReference type="Proteomes" id="UP000258102"/>
    </source>
</evidence>
<reference evidence="1 2" key="1">
    <citation type="submission" date="2018-08" db="EMBL/GenBank/DDBJ databases">
        <title>Whole Genome Sequences of Two Pseudoalteromonas piscicida Strains, DE1-A and DE2-A, which Exhibit Strong Antibacterial Activity against Vibrio vulnificus.</title>
        <authorList>
            <person name="Richards G.P."/>
            <person name="Needleman D.S."/>
            <person name="Watson M.A."/>
            <person name="Polson S.W."/>
        </authorList>
    </citation>
    <scope>NUCLEOTIDE SEQUENCE [LARGE SCALE GENOMIC DNA]</scope>
    <source>
        <strain evidence="1 2">DE2-A</strain>
    </source>
</reference>
<sequence>MRDLRTIKMLGESLISWKVANIEESPSHWHFPSFEIQEYLLPLINVGAQTFDEYGRTEYELEDCRRLLNTIAFARETLSLMSKETIRYETIHDGLASLNKNELLNTLDMLVKSAKLALKQESNLVFYGD</sequence>
<organism evidence="1 2">
    <name type="scientific">Pseudoalteromonas piscicida</name>
    <dbReference type="NCBI Taxonomy" id="43662"/>
    <lineage>
        <taxon>Bacteria</taxon>
        <taxon>Pseudomonadati</taxon>
        <taxon>Pseudomonadota</taxon>
        <taxon>Gammaproteobacteria</taxon>
        <taxon>Alteromonadales</taxon>
        <taxon>Pseudoalteromonadaceae</taxon>
        <taxon>Pseudoalteromonas</taxon>
    </lineage>
</organism>
<dbReference type="EMBL" id="CP031761">
    <property type="protein sequence ID" value="AXR03199.1"/>
    <property type="molecule type" value="Genomic_DNA"/>
</dbReference>
<dbReference type="Proteomes" id="UP000258102">
    <property type="component" value="Chromosome 1"/>
</dbReference>